<gene>
    <name evidence="2" type="primary">pipB2</name>
    <name evidence="2" type="ORF">DSM104635_02280</name>
</gene>
<dbReference type="Pfam" id="PF00805">
    <property type="entry name" value="Pentapeptide"/>
    <property type="match status" value="1"/>
</dbReference>
<keyword evidence="1" id="KW-0732">Signal</keyword>
<feature type="signal peptide" evidence="1">
    <location>
        <begin position="1"/>
        <end position="19"/>
    </location>
</feature>
<proteinExistence type="predicted"/>
<dbReference type="PANTHER" id="PTHR14136">
    <property type="entry name" value="BTB_POZ DOMAIN-CONTAINING PROTEIN KCTD9"/>
    <property type="match status" value="1"/>
</dbReference>
<dbReference type="SUPFAM" id="SSF141571">
    <property type="entry name" value="Pentapeptide repeat-like"/>
    <property type="match status" value="1"/>
</dbReference>
<evidence type="ECO:0000313" key="3">
    <source>
        <dbReference type="Proteomes" id="UP000431269"/>
    </source>
</evidence>
<dbReference type="PANTHER" id="PTHR14136:SF17">
    <property type="entry name" value="BTB_POZ DOMAIN-CONTAINING PROTEIN KCTD9"/>
    <property type="match status" value="1"/>
</dbReference>
<dbReference type="KEGG" id="tsv:DSM104635_02280"/>
<accession>A0A6I6MMZ3</accession>
<evidence type="ECO:0000256" key="1">
    <source>
        <dbReference type="SAM" id="SignalP"/>
    </source>
</evidence>
<organism evidence="2 3">
    <name type="scientific">Terricaulis silvestris</name>
    <dbReference type="NCBI Taxonomy" id="2686094"/>
    <lineage>
        <taxon>Bacteria</taxon>
        <taxon>Pseudomonadati</taxon>
        <taxon>Pseudomonadota</taxon>
        <taxon>Alphaproteobacteria</taxon>
        <taxon>Caulobacterales</taxon>
        <taxon>Caulobacteraceae</taxon>
        <taxon>Terricaulis</taxon>
    </lineage>
</organism>
<keyword evidence="3" id="KW-1185">Reference proteome</keyword>
<dbReference type="RefSeq" id="WP_158766294.1">
    <property type="nucleotide sequence ID" value="NZ_CP047045.1"/>
</dbReference>
<dbReference type="EMBL" id="CP047045">
    <property type="protein sequence ID" value="QGZ95431.1"/>
    <property type="molecule type" value="Genomic_DNA"/>
</dbReference>
<name>A0A6I6MMZ3_9CAUL</name>
<dbReference type="InterPro" id="IPR051082">
    <property type="entry name" value="Pentapeptide-BTB/POZ_domain"/>
</dbReference>
<dbReference type="Gene3D" id="2.160.20.80">
    <property type="entry name" value="E3 ubiquitin-protein ligase SopA"/>
    <property type="match status" value="1"/>
</dbReference>
<dbReference type="InterPro" id="IPR001646">
    <property type="entry name" value="5peptide_repeat"/>
</dbReference>
<dbReference type="AlphaFoldDB" id="A0A6I6MMZ3"/>
<protein>
    <submittedName>
        <fullName evidence="2">Type III effector pipB2</fullName>
    </submittedName>
</protein>
<evidence type="ECO:0000313" key="2">
    <source>
        <dbReference type="EMBL" id="QGZ95431.1"/>
    </source>
</evidence>
<sequence>MKRAALIACLLALTSPAFAQDADTGGPITNQAERDVVAQRVRGGASCGGCDLFQIDLSYQVVSGRNFTGSRIRQSDMTIAIADHTNFTGANLSLANLFGVRATGANFTGANLDEASLVGAYFGSANFTGARLRGANLSGADMANVRGLTQEQLNTACGDATTTLPSGLTVPACGNNQ</sequence>
<reference evidence="3" key="1">
    <citation type="submission" date="2019-12" db="EMBL/GenBank/DDBJ databases">
        <title>Complete genome of Terracaulis silvestris 0127_4.</title>
        <authorList>
            <person name="Vieira S."/>
            <person name="Riedel T."/>
            <person name="Sproer C."/>
            <person name="Pascual J."/>
            <person name="Boedeker C."/>
            <person name="Overmann J."/>
        </authorList>
    </citation>
    <scope>NUCLEOTIDE SEQUENCE [LARGE SCALE GENOMIC DNA]</scope>
    <source>
        <strain evidence="3">0127_4</strain>
    </source>
</reference>
<dbReference type="Proteomes" id="UP000431269">
    <property type="component" value="Chromosome"/>
</dbReference>
<feature type="chain" id="PRO_5026002014" evidence="1">
    <location>
        <begin position="20"/>
        <end position="177"/>
    </location>
</feature>